<protein>
    <submittedName>
        <fullName evidence="2">Uncharacterized protein</fullName>
    </submittedName>
</protein>
<gene>
    <name evidence="2" type="ORF">GV829_11345</name>
</gene>
<organism evidence="2 3">
    <name type="scientific">Sphingomonas lacunae</name>
    <dbReference type="NCBI Taxonomy" id="2698828"/>
    <lineage>
        <taxon>Bacteria</taxon>
        <taxon>Pseudomonadati</taxon>
        <taxon>Pseudomonadota</taxon>
        <taxon>Alphaproteobacteria</taxon>
        <taxon>Sphingomonadales</taxon>
        <taxon>Sphingomonadaceae</taxon>
        <taxon>Sphingomonas</taxon>
    </lineage>
</organism>
<dbReference type="RefSeq" id="WP_169946750.1">
    <property type="nucleotide sequence ID" value="NZ_CP053015.1"/>
</dbReference>
<feature type="compositionally biased region" description="Pro residues" evidence="1">
    <location>
        <begin position="21"/>
        <end position="40"/>
    </location>
</feature>
<evidence type="ECO:0000313" key="3">
    <source>
        <dbReference type="Proteomes" id="UP000503018"/>
    </source>
</evidence>
<evidence type="ECO:0000313" key="2">
    <source>
        <dbReference type="EMBL" id="QJQ32963.1"/>
    </source>
</evidence>
<accession>A0A6M4AV39</accession>
<evidence type="ECO:0000256" key="1">
    <source>
        <dbReference type="SAM" id="MobiDB-lite"/>
    </source>
</evidence>
<proteinExistence type="predicted"/>
<dbReference type="KEGG" id="slan:GV829_11345"/>
<keyword evidence="3" id="KW-1185">Reference proteome</keyword>
<dbReference type="Proteomes" id="UP000503018">
    <property type="component" value="Chromosome"/>
</dbReference>
<dbReference type="AlphaFoldDB" id="A0A6M4AV39"/>
<reference evidence="2 3" key="1">
    <citation type="submission" date="2020-01" db="EMBL/GenBank/DDBJ databases">
        <title>Sphingomonas sp. strain CSW-10.</title>
        <authorList>
            <person name="Chen W.-M."/>
        </authorList>
    </citation>
    <scope>NUCLEOTIDE SEQUENCE [LARGE SCALE GENOMIC DNA]</scope>
    <source>
        <strain evidence="2 3">CSW-10</strain>
    </source>
</reference>
<dbReference type="EMBL" id="CP053015">
    <property type="protein sequence ID" value="QJQ32963.1"/>
    <property type="molecule type" value="Genomic_DNA"/>
</dbReference>
<sequence length="61" mass="6200">MATSPRPDTINPQSPDETPATPSPVEQPVPTGPDATPPESLPDGGDTVYPGRGPQELPAAP</sequence>
<feature type="region of interest" description="Disordered" evidence="1">
    <location>
        <begin position="1"/>
        <end position="61"/>
    </location>
</feature>
<name>A0A6M4AV39_9SPHN</name>